<proteinExistence type="predicted"/>
<organism evidence="1">
    <name type="scientific">Pectinophora gossypiella</name>
    <name type="common">Cotton pink bollworm</name>
    <name type="synonym">Depressaria gossypiella</name>
    <dbReference type="NCBI Taxonomy" id="13191"/>
    <lineage>
        <taxon>Eukaryota</taxon>
        <taxon>Metazoa</taxon>
        <taxon>Ecdysozoa</taxon>
        <taxon>Arthropoda</taxon>
        <taxon>Hexapoda</taxon>
        <taxon>Insecta</taxon>
        <taxon>Pterygota</taxon>
        <taxon>Neoptera</taxon>
        <taxon>Endopterygota</taxon>
        <taxon>Lepidoptera</taxon>
        <taxon>Glossata</taxon>
        <taxon>Ditrysia</taxon>
        <taxon>Gelechioidea</taxon>
        <taxon>Gelechiidae</taxon>
        <taxon>Apatetrinae</taxon>
        <taxon>Pectinophora</taxon>
    </lineage>
</organism>
<gene>
    <name evidence="1" type="ORF">g.18331</name>
</gene>
<reference evidence="1" key="1">
    <citation type="submission" date="2015-09" db="EMBL/GenBank/DDBJ databases">
        <title>De novo assembly of Pectinophora gossypiella (Pink Bollworm) gut transcriptome.</title>
        <authorList>
            <person name="Tassone E.E."/>
        </authorList>
    </citation>
    <scope>NUCLEOTIDE SEQUENCE</scope>
</reference>
<dbReference type="PANTHER" id="PTHR34239">
    <property type="entry name" value="APPLE DOMAIN-CONTAINING PROTEIN"/>
    <property type="match status" value="1"/>
</dbReference>
<feature type="non-terminal residue" evidence="1">
    <location>
        <position position="218"/>
    </location>
</feature>
<evidence type="ECO:0000313" key="1">
    <source>
        <dbReference type="EMBL" id="JAT89109.1"/>
    </source>
</evidence>
<dbReference type="EMBL" id="GDQN01001945">
    <property type="protein sequence ID" value="JAT89109.1"/>
    <property type="molecule type" value="Transcribed_RNA"/>
</dbReference>
<dbReference type="OrthoDB" id="6769862at2759"/>
<protein>
    <submittedName>
        <fullName evidence="1">Uncharacterized protein</fullName>
    </submittedName>
</protein>
<dbReference type="AlphaFoldDB" id="A0A1E1WQ18"/>
<name>A0A1E1WQ18_PECGO</name>
<dbReference type="PANTHER" id="PTHR34239:SF2">
    <property type="entry name" value="TRANSPOSABLE ELEMENT P TRANSPOSASE_THAP9 CONSERVED DOMAIN-CONTAINING PROTEIN"/>
    <property type="match status" value="1"/>
</dbReference>
<sequence>RSQPLSPPPTADQDKNAVDASLTTPELDSAILEIFGDDPSVIKDYGQEIQSDLAVRLQHIATNGLSKEARKELCDKYLPPSNCPLIDAPQLNAEIRAAISEPVLKRDKGIELKQKQLGCSITCISQAISILVSQQNKDTSVIKLLMDANRLLCDRQNQDSMTRRNFILFTLKKDMRDELIKTKVDKLLFGTDFAEKLKIAKSIFKSSADLKAPMRSNK</sequence>
<accession>A0A1E1WQ18</accession>
<feature type="non-terminal residue" evidence="1">
    <location>
        <position position="1"/>
    </location>
</feature>